<dbReference type="Proteomes" id="UP001055114">
    <property type="component" value="Unassembled WGS sequence"/>
</dbReference>
<proteinExistence type="predicted"/>
<dbReference type="Gene3D" id="2.60.40.2620">
    <property type="entry name" value="Fimbrillin-like"/>
    <property type="match status" value="1"/>
</dbReference>
<dbReference type="RefSeq" id="WP_244063985.1">
    <property type="nucleotide sequence ID" value="NZ_BQNZ01000003.1"/>
</dbReference>
<dbReference type="EMBL" id="BQNZ01000003">
    <property type="protein sequence ID" value="GKH73296.1"/>
    <property type="molecule type" value="Genomic_DNA"/>
</dbReference>
<sequence length="254" mass="27537">MKIQRIITWSKLMALPLLLVVCTESTELDNIEQTSEEVYPELDFSCESPSRAVVSSFEPGAKIGVFVTDKGTTNGYGGNASNMNITYTLNGDSYWEAGYNTALTNSEANVYGYYPYQSNVSTGMAKLENGVDFLYTPVPSVISRNNPMAEIELNHAMSLLKFNFDASLGNITRISVRSLPASADYNVFTGKVIASSGSTSVDLTMNSPEIAEGFLAIPGYKIDVKVSSDKGSFVWKPGTVTESGKKYNISLSAK</sequence>
<evidence type="ECO:0008006" key="3">
    <source>
        <dbReference type="Google" id="ProtNLM"/>
    </source>
</evidence>
<dbReference type="InterPro" id="IPR025049">
    <property type="entry name" value="Mfa-like_1"/>
</dbReference>
<dbReference type="InterPro" id="IPR042278">
    <property type="entry name" value="Mfa-like_1_N"/>
</dbReference>
<organism evidence="1 2">
    <name type="scientific">Parabacteroides merdae</name>
    <dbReference type="NCBI Taxonomy" id="46503"/>
    <lineage>
        <taxon>Bacteria</taxon>
        <taxon>Pseudomonadati</taxon>
        <taxon>Bacteroidota</taxon>
        <taxon>Bacteroidia</taxon>
        <taxon>Bacteroidales</taxon>
        <taxon>Tannerellaceae</taxon>
        <taxon>Parabacteroides</taxon>
    </lineage>
</organism>
<evidence type="ECO:0000313" key="2">
    <source>
        <dbReference type="Proteomes" id="UP001055114"/>
    </source>
</evidence>
<dbReference type="CDD" id="cd13120">
    <property type="entry name" value="BF2867_like_N"/>
    <property type="match status" value="1"/>
</dbReference>
<name>A0AA37NS59_9BACT</name>
<protein>
    <recommendedName>
        <fullName evidence="3">Fimbrillin family protein</fullName>
    </recommendedName>
</protein>
<reference evidence="1" key="1">
    <citation type="submission" date="2022-01" db="EMBL/GenBank/DDBJ databases">
        <title>Novel bile acid biosynthetic pathways are enriched in the microbiome of centenarians.</title>
        <authorList>
            <person name="Sato Y."/>
            <person name="Atarashi K."/>
            <person name="Plichta R.D."/>
            <person name="Arai Y."/>
            <person name="Sasajima S."/>
            <person name="Kearney M.S."/>
            <person name="Suda W."/>
            <person name="Takeshita K."/>
            <person name="Sasaki T."/>
            <person name="Okamoto S."/>
            <person name="Skelly N.A."/>
            <person name="Okamura Y."/>
            <person name="Vlamakis H."/>
            <person name="Li Y."/>
            <person name="Tanoue T."/>
            <person name="Takei H."/>
            <person name="Nittono H."/>
            <person name="Narushima S."/>
            <person name="Irie J."/>
            <person name="Itoh H."/>
            <person name="Moriya K."/>
            <person name="Sugiura Y."/>
            <person name="Suematsu M."/>
            <person name="Moritoki N."/>
            <person name="Shibata S."/>
            <person name="Littman R.D."/>
            <person name="Fischbach A.M."/>
            <person name="Uwamino Y."/>
            <person name="Inoue T."/>
            <person name="Honda A."/>
            <person name="Hattori M."/>
            <person name="Murai T."/>
            <person name="Xavier J.R."/>
            <person name="Hirose N."/>
            <person name="Honda K."/>
        </authorList>
    </citation>
    <scope>NUCLEOTIDE SEQUENCE</scope>
    <source>
        <strain evidence="1">CE91-St3</strain>
    </source>
</reference>
<accession>A0AA37NS59</accession>
<gene>
    <name evidence="1" type="ORF">CE91St3_31590</name>
</gene>
<dbReference type="AlphaFoldDB" id="A0AA37NS59"/>
<evidence type="ECO:0000313" key="1">
    <source>
        <dbReference type="EMBL" id="GKH73296.1"/>
    </source>
</evidence>
<dbReference type="Pfam" id="PF13149">
    <property type="entry name" value="Mfa_like_1"/>
    <property type="match status" value="1"/>
</dbReference>
<comment type="caution">
    <text evidence="1">The sequence shown here is derived from an EMBL/GenBank/DDBJ whole genome shotgun (WGS) entry which is preliminary data.</text>
</comment>